<dbReference type="AlphaFoldDB" id="A0A7N9D345"/>
<dbReference type="Ensembl" id="ENSMFAT00000095309.1">
    <property type="protein sequence ID" value="ENSMFAP00000057509.1"/>
    <property type="gene ID" value="ENSMFAG00000048787.1"/>
</dbReference>
<protein>
    <submittedName>
        <fullName evidence="1">Uncharacterized protein</fullName>
    </submittedName>
</protein>
<reference evidence="1 2" key="1">
    <citation type="submission" date="2013-03" db="EMBL/GenBank/DDBJ databases">
        <authorList>
            <person name="Warren W."/>
            <person name="Wilson R.K."/>
        </authorList>
    </citation>
    <scope>NUCLEOTIDE SEQUENCE</scope>
</reference>
<accession>A0A7N9D345</accession>
<dbReference type="PANTHER" id="PTHR46254">
    <property type="entry name" value="PROTEIN GVQW1-RELATED"/>
    <property type="match status" value="1"/>
</dbReference>
<name>A0A7N9D345_MACFA</name>
<evidence type="ECO:0000313" key="1">
    <source>
        <dbReference type="Ensembl" id="ENSMFAP00000057509.1"/>
    </source>
</evidence>
<dbReference type="PANTHER" id="PTHR46254:SF6">
    <property type="entry name" value="HIGH MOBILITY GROUP AT-HOOK 2"/>
    <property type="match status" value="1"/>
</dbReference>
<keyword evidence="2" id="KW-1185">Reference proteome</keyword>
<evidence type="ECO:0000313" key="2">
    <source>
        <dbReference type="Proteomes" id="UP000233100"/>
    </source>
</evidence>
<sequence>MEIYCCNVLFIFFETKSYSDTQAGVQWCDLGSLQPPPPGFQAILVLQASRVAGITGARHHAQLIFCIFGRDRVSPRWPDWSQTPGLMLSTHLSLAKCWDYRCEPPHPACCNVLMLYVK</sequence>
<dbReference type="Proteomes" id="UP000233100">
    <property type="component" value="Chromosome 1"/>
</dbReference>
<proteinExistence type="predicted"/>
<dbReference type="GeneTree" id="ENSGT01150000287179"/>
<reference evidence="1" key="2">
    <citation type="submission" date="2025-08" db="UniProtKB">
        <authorList>
            <consortium name="Ensembl"/>
        </authorList>
    </citation>
    <scope>IDENTIFICATION</scope>
</reference>
<organism evidence="1 2">
    <name type="scientific">Macaca fascicularis</name>
    <name type="common">Crab-eating macaque</name>
    <name type="synonym">Cynomolgus monkey</name>
    <dbReference type="NCBI Taxonomy" id="9541"/>
    <lineage>
        <taxon>Eukaryota</taxon>
        <taxon>Metazoa</taxon>
        <taxon>Chordata</taxon>
        <taxon>Craniata</taxon>
        <taxon>Vertebrata</taxon>
        <taxon>Euteleostomi</taxon>
        <taxon>Mammalia</taxon>
        <taxon>Eutheria</taxon>
        <taxon>Euarchontoglires</taxon>
        <taxon>Primates</taxon>
        <taxon>Haplorrhini</taxon>
        <taxon>Catarrhini</taxon>
        <taxon>Cercopithecidae</taxon>
        <taxon>Cercopithecinae</taxon>
        <taxon>Macaca</taxon>
    </lineage>
</organism>
<reference evidence="1" key="3">
    <citation type="submission" date="2025-09" db="UniProtKB">
        <authorList>
            <consortium name="Ensembl"/>
        </authorList>
    </citation>
    <scope>IDENTIFICATION</scope>
</reference>